<dbReference type="SMART" id="SM00382">
    <property type="entry name" value="AAA"/>
    <property type="match status" value="1"/>
</dbReference>
<keyword evidence="4 6" id="KW-0067">ATP-binding</keyword>
<gene>
    <name evidence="6" type="ORF">ACFOOQ_17345</name>
</gene>
<reference evidence="7" key="1">
    <citation type="journal article" date="2019" name="Int. J. Syst. Evol. Microbiol.">
        <title>The Global Catalogue of Microorganisms (GCM) 10K type strain sequencing project: providing services to taxonomists for standard genome sequencing and annotation.</title>
        <authorList>
            <consortium name="The Broad Institute Genomics Platform"/>
            <consortium name="The Broad Institute Genome Sequencing Center for Infectious Disease"/>
            <person name="Wu L."/>
            <person name="Ma J."/>
        </authorList>
    </citation>
    <scope>NUCLEOTIDE SEQUENCE [LARGE SCALE GENOMIC DNA]</scope>
    <source>
        <strain evidence="7">KCTC 42182</strain>
    </source>
</reference>
<organism evidence="6 7">
    <name type="scientific">Ferrovibrio xuzhouensis</name>
    <dbReference type="NCBI Taxonomy" id="1576914"/>
    <lineage>
        <taxon>Bacteria</taxon>
        <taxon>Pseudomonadati</taxon>
        <taxon>Pseudomonadota</taxon>
        <taxon>Alphaproteobacteria</taxon>
        <taxon>Rhodospirillales</taxon>
        <taxon>Rhodospirillaceae</taxon>
        <taxon>Ferrovibrio</taxon>
    </lineage>
</organism>
<dbReference type="PROSITE" id="PS00211">
    <property type="entry name" value="ABC_TRANSPORTER_1"/>
    <property type="match status" value="1"/>
</dbReference>
<evidence type="ECO:0000256" key="4">
    <source>
        <dbReference type="ARBA" id="ARBA00022840"/>
    </source>
</evidence>
<dbReference type="GO" id="GO:0005524">
    <property type="term" value="F:ATP binding"/>
    <property type="evidence" value="ECO:0007669"/>
    <property type="project" value="UniProtKB-KW"/>
</dbReference>
<dbReference type="PROSITE" id="PS50893">
    <property type="entry name" value="ABC_TRANSPORTER_2"/>
    <property type="match status" value="1"/>
</dbReference>
<evidence type="ECO:0000256" key="2">
    <source>
        <dbReference type="ARBA" id="ARBA00022448"/>
    </source>
</evidence>
<comment type="similarity">
    <text evidence="1">Belongs to the ABC transporter superfamily.</text>
</comment>
<feature type="domain" description="ABC transporter" evidence="5">
    <location>
        <begin position="15"/>
        <end position="229"/>
    </location>
</feature>
<dbReference type="Proteomes" id="UP001595711">
    <property type="component" value="Unassembled WGS sequence"/>
</dbReference>
<proteinExistence type="inferred from homology"/>
<dbReference type="SUPFAM" id="SSF52540">
    <property type="entry name" value="P-loop containing nucleoside triphosphate hydrolases"/>
    <property type="match status" value="1"/>
</dbReference>
<evidence type="ECO:0000256" key="1">
    <source>
        <dbReference type="ARBA" id="ARBA00005417"/>
    </source>
</evidence>
<dbReference type="InterPro" id="IPR003439">
    <property type="entry name" value="ABC_transporter-like_ATP-bd"/>
</dbReference>
<comment type="caution">
    <text evidence="6">The sequence shown here is derived from an EMBL/GenBank/DDBJ whole genome shotgun (WGS) entry which is preliminary data.</text>
</comment>
<dbReference type="EMBL" id="JBHRYJ010000004">
    <property type="protein sequence ID" value="MFC3677324.1"/>
    <property type="molecule type" value="Genomic_DNA"/>
</dbReference>
<accession>A0ABV7VIL4</accession>
<dbReference type="InterPro" id="IPR017871">
    <property type="entry name" value="ABC_transporter-like_CS"/>
</dbReference>
<keyword evidence="7" id="KW-1185">Reference proteome</keyword>
<dbReference type="PANTHER" id="PTHR42788">
    <property type="entry name" value="TAURINE IMPORT ATP-BINDING PROTEIN-RELATED"/>
    <property type="match status" value="1"/>
</dbReference>
<sequence>MPFPVPSPTAASPGFTLRDSGFSYNDAPLLAPLRLDLRPREIVAILGPSGSGKSTLLKRLAGLLPGGAATDLPGRIAWMAQQDLLLPWLSLRENVLLGARLRGEAADAAAADALLARLGLGAWTTARPAALSGGMRQRVALARTLIENRPLVLMDEPFSALDAITREEMQDLACELLADRCVMLVTHDPAEACRIADRIFVLSGRPAVLSEVAAFPARGPRDTLADDILPVLRRVHDLLREAAP</sequence>
<evidence type="ECO:0000313" key="6">
    <source>
        <dbReference type="EMBL" id="MFC3677324.1"/>
    </source>
</evidence>
<evidence type="ECO:0000259" key="5">
    <source>
        <dbReference type="PROSITE" id="PS50893"/>
    </source>
</evidence>
<evidence type="ECO:0000256" key="3">
    <source>
        <dbReference type="ARBA" id="ARBA00022741"/>
    </source>
</evidence>
<dbReference type="PANTHER" id="PTHR42788:SF19">
    <property type="entry name" value="ALIPHATIC SULFONATES IMPORT ATP-BINDING PROTEIN SSUB 2"/>
    <property type="match status" value="1"/>
</dbReference>
<dbReference type="Gene3D" id="3.40.50.300">
    <property type="entry name" value="P-loop containing nucleotide triphosphate hydrolases"/>
    <property type="match status" value="1"/>
</dbReference>
<dbReference type="InterPro" id="IPR050166">
    <property type="entry name" value="ABC_transporter_ATP-bind"/>
</dbReference>
<name>A0ABV7VIL4_9PROT</name>
<keyword evidence="2" id="KW-0813">Transport</keyword>
<dbReference type="InterPro" id="IPR027417">
    <property type="entry name" value="P-loop_NTPase"/>
</dbReference>
<keyword evidence="3" id="KW-0547">Nucleotide-binding</keyword>
<protein>
    <submittedName>
        <fullName evidence="6">ABC transporter ATP-binding protein</fullName>
    </submittedName>
</protein>
<evidence type="ECO:0000313" key="7">
    <source>
        <dbReference type="Proteomes" id="UP001595711"/>
    </source>
</evidence>
<dbReference type="Pfam" id="PF00005">
    <property type="entry name" value="ABC_tran"/>
    <property type="match status" value="1"/>
</dbReference>
<dbReference type="InterPro" id="IPR003593">
    <property type="entry name" value="AAA+_ATPase"/>
</dbReference>
<dbReference type="RefSeq" id="WP_379728863.1">
    <property type="nucleotide sequence ID" value="NZ_JBHRYJ010000004.1"/>
</dbReference>